<name>A0ACA9P4Z4_9GLOM</name>
<dbReference type="EMBL" id="CAJVQC010018322">
    <property type="protein sequence ID" value="CAG8692531.1"/>
    <property type="molecule type" value="Genomic_DNA"/>
</dbReference>
<evidence type="ECO:0000313" key="2">
    <source>
        <dbReference type="Proteomes" id="UP000789920"/>
    </source>
</evidence>
<evidence type="ECO:0000313" key="1">
    <source>
        <dbReference type="EMBL" id="CAG8692531.1"/>
    </source>
</evidence>
<accession>A0ACA9P4Z4</accession>
<protein>
    <submittedName>
        <fullName evidence="1">9371_t:CDS:1</fullName>
    </submittedName>
</protein>
<reference evidence="1" key="1">
    <citation type="submission" date="2021-06" db="EMBL/GenBank/DDBJ databases">
        <authorList>
            <person name="Kallberg Y."/>
            <person name="Tangrot J."/>
            <person name="Rosling A."/>
        </authorList>
    </citation>
    <scope>NUCLEOTIDE SEQUENCE</scope>
    <source>
        <strain evidence="1">MA461A</strain>
    </source>
</reference>
<sequence>MPKTTTKQNEYLEVIKILRNIQKDQASQIEEIKNRIITTGINISLKNYNDLETKFKDENIEEVEEIEDRNYCKQYKRKLYSKEDFDNNDDIITESTT</sequence>
<proteinExistence type="predicted"/>
<keyword evidence="2" id="KW-1185">Reference proteome</keyword>
<dbReference type="Proteomes" id="UP000789920">
    <property type="component" value="Unassembled WGS sequence"/>
</dbReference>
<feature type="non-terminal residue" evidence="1">
    <location>
        <position position="97"/>
    </location>
</feature>
<comment type="caution">
    <text evidence="1">The sequence shown here is derived from an EMBL/GenBank/DDBJ whole genome shotgun (WGS) entry which is preliminary data.</text>
</comment>
<gene>
    <name evidence="1" type="ORF">RPERSI_LOCUS9622</name>
</gene>
<organism evidence="1 2">
    <name type="scientific">Racocetra persica</name>
    <dbReference type="NCBI Taxonomy" id="160502"/>
    <lineage>
        <taxon>Eukaryota</taxon>
        <taxon>Fungi</taxon>
        <taxon>Fungi incertae sedis</taxon>
        <taxon>Mucoromycota</taxon>
        <taxon>Glomeromycotina</taxon>
        <taxon>Glomeromycetes</taxon>
        <taxon>Diversisporales</taxon>
        <taxon>Gigasporaceae</taxon>
        <taxon>Racocetra</taxon>
    </lineage>
</organism>